<reference evidence="2 3" key="1">
    <citation type="submission" date="2024-05" db="EMBL/GenBank/DDBJ databases">
        <title>Genome sequencing and assembly of Indian major carp, Cirrhinus mrigala (Hamilton, 1822).</title>
        <authorList>
            <person name="Mohindra V."/>
            <person name="Chowdhury L.M."/>
            <person name="Lal K."/>
            <person name="Jena J.K."/>
        </authorList>
    </citation>
    <scope>NUCLEOTIDE SEQUENCE [LARGE SCALE GENOMIC DNA]</scope>
    <source>
        <strain evidence="2">CM1030</strain>
        <tissue evidence="2">Blood</tissue>
    </source>
</reference>
<feature type="non-terminal residue" evidence="2">
    <location>
        <position position="50"/>
    </location>
</feature>
<evidence type="ECO:0000313" key="3">
    <source>
        <dbReference type="Proteomes" id="UP001529510"/>
    </source>
</evidence>
<dbReference type="EMBL" id="JAMKFB020000002">
    <property type="protein sequence ID" value="KAL0201837.1"/>
    <property type="molecule type" value="Genomic_DNA"/>
</dbReference>
<organism evidence="2 3">
    <name type="scientific">Cirrhinus mrigala</name>
    <name type="common">Mrigala</name>
    <dbReference type="NCBI Taxonomy" id="683832"/>
    <lineage>
        <taxon>Eukaryota</taxon>
        <taxon>Metazoa</taxon>
        <taxon>Chordata</taxon>
        <taxon>Craniata</taxon>
        <taxon>Vertebrata</taxon>
        <taxon>Euteleostomi</taxon>
        <taxon>Actinopterygii</taxon>
        <taxon>Neopterygii</taxon>
        <taxon>Teleostei</taxon>
        <taxon>Ostariophysi</taxon>
        <taxon>Cypriniformes</taxon>
        <taxon>Cyprinidae</taxon>
        <taxon>Labeoninae</taxon>
        <taxon>Labeonini</taxon>
        <taxon>Cirrhinus</taxon>
    </lineage>
</organism>
<dbReference type="AlphaFoldDB" id="A0ABD0RVL2"/>
<evidence type="ECO:0000256" key="1">
    <source>
        <dbReference type="SAM" id="MobiDB-lite"/>
    </source>
</evidence>
<accession>A0ABD0RVL2</accession>
<protein>
    <submittedName>
        <fullName evidence="2">Uncharacterized protein</fullName>
    </submittedName>
</protein>
<evidence type="ECO:0000313" key="2">
    <source>
        <dbReference type="EMBL" id="KAL0201837.1"/>
    </source>
</evidence>
<gene>
    <name evidence="2" type="ORF">M9458_005024</name>
</gene>
<proteinExistence type="predicted"/>
<keyword evidence="3" id="KW-1185">Reference proteome</keyword>
<feature type="non-terminal residue" evidence="2">
    <location>
        <position position="1"/>
    </location>
</feature>
<dbReference type="Proteomes" id="UP001529510">
    <property type="component" value="Unassembled WGS sequence"/>
</dbReference>
<comment type="caution">
    <text evidence="2">The sequence shown here is derived from an EMBL/GenBank/DDBJ whole genome shotgun (WGS) entry which is preliminary data.</text>
</comment>
<feature type="region of interest" description="Disordered" evidence="1">
    <location>
        <begin position="31"/>
        <end position="50"/>
    </location>
</feature>
<name>A0ABD0RVL2_CIRMR</name>
<sequence length="50" mass="5682">RRETMWWTSASHRLQTARRATNCSAAKTCNHDNQPSPVTHPSPFTCRALT</sequence>